<protein>
    <recommendedName>
        <fullName evidence="3">ANTAR domain-containing protein</fullName>
    </recommendedName>
</protein>
<dbReference type="GO" id="GO:0003723">
    <property type="term" value="F:RNA binding"/>
    <property type="evidence" value="ECO:0007669"/>
    <property type="project" value="InterPro"/>
</dbReference>
<evidence type="ECO:0000256" key="2">
    <source>
        <dbReference type="ARBA" id="ARBA00023163"/>
    </source>
</evidence>
<keyword evidence="5" id="KW-1185">Reference proteome</keyword>
<dbReference type="EMBL" id="CP021354">
    <property type="protein sequence ID" value="AWK72204.1"/>
    <property type="molecule type" value="Genomic_DNA"/>
</dbReference>
<evidence type="ECO:0000313" key="5">
    <source>
        <dbReference type="Proteomes" id="UP000245711"/>
    </source>
</evidence>
<dbReference type="Gene3D" id="1.10.10.10">
    <property type="entry name" value="Winged helix-like DNA-binding domain superfamily/Winged helix DNA-binding domain"/>
    <property type="match status" value="1"/>
</dbReference>
<dbReference type="AlphaFoldDB" id="A0A2S2BUG5"/>
<dbReference type="InterPro" id="IPR036388">
    <property type="entry name" value="WH-like_DNA-bd_sf"/>
</dbReference>
<dbReference type="Pfam" id="PF13185">
    <property type="entry name" value="GAF_2"/>
    <property type="match status" value="1"/>
</dbReference>
<evidence type="ECO:0000259" key="3">
    <source>
        <dbReference type="PROSITE" id="PS50921"/>
    </source>
</evidence>
<evidence type="ECO:0000313" key="4">
    <source>
        <dbReference type="EMBL" id="AWK72204.1"/>
    </source>
</evidence>
<keyword evidence="1" id="KW-0805">Transcription regulation</keyword>
<organism evidence="4 5">
    <name type="scientific">Rhodococcus oxybenzonivorans</name>
    <dbReference type="NCBI Taxonomy" id="1990687"/>
    <lineage>
        <taxon>Bacteria</taxon>
        <taxon>Bacillati</taxon>
        <taxon>Actinomycetota</taxon>
        <taxon>Actinomycetes</taxon>
        <taxon>Mycobacteriales</taxon>
        <taxon>Nocardiaceae</taxon>
        <taxon>Rhodococcus</taxon>
    </lineage>
</organism>
<evidence type="ECO:0000256" key="1">
    <source>
        <dbReference type="ARBA" id="ARBA00023015"/>
    </source>
</evidence>
<reference evidence="4 5" key="1">
    <citation type="submission" date="2017-05" db="EMBL/GenBank/DDBJ databases">
        <title>Isolation of Rhodococcus sp. S2-17 biodegrading of BP-3.</title>
        <authorList>
            <person name="Lee Y."/>
            <person name="Kim K.H."/>
            <person name="Chun B.H."/>
            <person name="Jung H.S."/>
            <person name="Jeon C.O."/>
        </authorList>
    </citation>
    <scope>NUCLEOTIDE SEQUENCE [LARGE SCALE GENOMIC DNA]</scope>
    <source>
        <strain evidence="4 5">S2-17</strain>
    </source>
</reference>
<dbReference type="KEGG" id="roz:CBI38_12080"/>
<dbReference type="InterPro" id="IPR003018">
    <property type="entry name" value="GAF"/>
</dbReference>
<dbReference type="Pfam" id="PF03861">
    <property type="entry name" value="ANTAR"/>
    <property type="match status" value="1"/>
</dbReference>
<feature type="domain" description="ANTAR" evidence="3">
    <location>
        <begin position="249"/>
        <end position="310"/>
    </location>
</feature>
<keyword evidence="2" id="KW-0804">Transcription</keyword>
<dbReference type="SUPFAM" id="SSF55781">
    <property type="entry name" value="GAF domain-like"/>
    <property type="match status" value="1"/>
</dbReference>
<dbReference type="OrthoDB" id="4929862at2"/>
<proteinExistence type="predicted"/>
<dbReference type="SMART" id="SM01012">
    <property type="entry name" value="ANTAR"/>
    <property type="match status" value="1"/>
</dbReference>
<gene>
    <name evidence="4" type="ORF">CBI38_12080</name>
</gene>
<dbReference type="InterPro" id="IPR005561">
    <property type="entry name" value="ANTAR"/>
</dbReference>
<accession>A0A2S2BUG5</accession>
<dbReference type="Gene3D" id="3.30.450.40">
    <property type="match status" value="1"/>
</dbReference>
<dbReference type="InterPro" id="IPR029016">
    <property type="entry name" value="GAF-like_dom_sf"/>
</dbReference>
<dbReference type="PROSITE" id="PS50921">
    <property type="entry name" value="ANTAR"/>
    <property type="match status" value="1"/>
</dbReference>
<sequence>MIDTGDCAGSRAERGTAFTPHRFGQDSVRPGVRIISPVSVAARRFLYFSEVLPSTAAAVTNKGGSENHGRCTMSGVSGNGLADHQFDALKDAIHSVYSELDSAGGTDRFLEEVSREALVLVPGAHLAGVTVLLDNGDATTRAATDRVVVDVDRVQYDAGDGPCLEAARTQTITRADSEEATRRWPSFAHSARRLGVASYLSAPILLEGKYLGALNVYGRDAHGFTRADAAVLNVLLVAVRYALDGASRLEEARRRGEQLETAMKSRAVIEQAKGAIMAARRVSADEAFKVLVTESKNRNIKLRVIAEAMLHTLQEG</sequence>
<name>A0A2S2BUG5_9NOCA</name>
<dbReference type="Proteomes" id="UP000245711">
    <property type="component" value="Chromosome"/>
</dbReference>